<gene>
    <name evidence="2" type="ORF">KDK_62390</name>
</gene>
<name>A0A402ATQ2_9CHLR</name>
<dbReference type="Gene3D" id="3.30.479.30">
    <property type="entry name" value="Band 7 domain"/>
    <property type="match status" value="1"/>
</dbReference>
<dbReference type="SUPFAM" id="SSF117892">
    <property type="entry name" value="Band 7/SPFH domain"/>
    <property type="match status" value="1"/>
</dbReference>
<dbReference type="RefSeq" id="WP_126555268.1">
    <property type="nucleotide sequence ID" value="NZ_BIFS01000002.1"/>
</dbReference>
<evidence type="ECO:0000313" key="3">
    <source>
        <dbReference type="Proteomes" id="UP000287188"/>
    </source>
</evidence>
<dbReference type="Pfam" id="PF01145">
    <property type="entry name" value="Band_7"/>
    <property type="match status" value="1"/>
</dbReference>
<dbReference type="InterPro" id="IPR036013">
    <property type="entry name" value="Band_7/SPFH_dom_sf"/>
</dbReference>
<comment type="caution">
    <text evidence="2">The sequence shown here is derived from an EMBL/GenBank/DDBJ whole genome shotgun (WGS) entry which is preliminary data.</text>
</comment>
<evidence type="ECO:0000259" key="1">
    <source>
        <dbReference type="Pfam" id="PF01145"/>
    </source>
</evidence>
<dbReference type="Proteomes" id="UP000287188">
    <property type="component" value="Unassembled WGS sequence"/>
</dbReference>
<organism evidence="2 3">
    <name type="scientific">Dictyobacter kobayashii</name>
    <dbReference type="NCBI Taxonomy" id="2014872"/>
    <lineage>
        <taxon>Bacteria</taxon>
        <taxon>Bacillati</taxon>
        <taxon>Chloroflexota</taxon>
        <taxon>Ktedonobacteria</taxon>
        <taxon>Ktedonobacterales</taxon>
        <taxon>Dictyobacteraceae</taxon>
        <taxon>Dictyobacter</taxon>
    </lineage>
</organism>
<dbReference type="EMBL" id="BIFS01000002">
    <property type="protein sequence ID" value="GCE22439.1"/>
    <property type="molecule type" value="Genomic_DNA"/>
</dbReference>
<keyword evidence="3" id="KW-1185">Reference proteome</keyword>
<dbReference type="AlphaFoldDB" id="A0A402ATQ2"/>
<reference evidence="3" key="1">
    <citation type="submission" date="2018-12" db="EMBL/GenBank/DDBJ databases">
        <title>Tengunoibacter tsumagoiensis gen. nov., sp. nov., Dictyobacter kobayashii sp. nov., D. alpinus sp. nov., and D. joshuensis sp. nov. and description of Dictyobacteraceae fam. nov. within the order Ktedonobacterales isolated from Tengu-no-mugimeshi.</title>
        <authorList>
            <person name="Wang C.M."/>
            <person name="Zheng Y."/>
            <person name="Sakai Y."/>
            <person name="Toyoda A."/>
            <person name="Minakuchi Y."/>
            <person name="Abe K."/>
            <person name="Yokota A."/>
            <person name="Yabe S."/>
        </authorList>
    </citation>
    <scope>NUCLEOTIDE SEQUENCE [LARGE SCALE GENOMIC DNA]</scope>
    <source>
        <strain evidence="3">Uno11</strain>
    </source>
</reference>
<proteinExistence type="predicted"/>
<sequence length="287" mass="32831">MALFSYFKAEPTEYIFAYSNGRVLRQGAGRSFWYWGPSTTIARVPLSTVDTPFIFNETTSNFQAVTVQGQITYRVIEPQTISQLLNFTIDPRTHTYRSEDPARLNQRIVNIVQMHTRNLLQQLSLEDALRSSELLARNVFERLSAEQALTQMGIACVSLFYTTLKASPEMTKALEAEHREALQQRADQAIYSRRAEAVEQERKIKQNELATSVALEQSRKELVNLKGENARQEAEFEAEATRVRLNPYRELQPQQLLALAFRQFADNSHKIGNLTITSEILEQLLKG</sequence>
<protein>
    <recommendedName>
        <fullName evidence="1">Band 7 domain-containing protein</fullName>
    </recommendedName>
</protein>
<evidence type="ECO:0000313" key="2">
    <source>
        <dbReference type="EMBL" id="GCE22439.1"/>
    </source>
</evidence>
<dbReference type="InterPro" id="IPR001107">
    <property type="entry name" value="Band_7"/>
</dbReference>
<dbReference type="OrthoDB" id="3469168at2"/>
<accession>A0A402ATQ2</accession>
<feature type="domain" description="Band 7" evidence="1">
    <location>
        <begin position="8"/>
        <end position="197"/>
    </location>
</feature>